<accession>A0AAD9N7W6</accession>
<organism evidence="1 2">
    <name type="scientific">Paralvinella palmiformis</name>
    <dbReference type="NCBI Taxonomy" id="53620"/>
    <lineage>
        <taxon>Eukaryota</taxon>
        <taxon>Metazoa</taxon>
        <taxon>Spiralia</taxon>
        <taxon>Lophotrochozoa</taxon>
        <taxon>Annelida</taxon>
        <taxon>Polychaeta</taxon>
        <taxon>Sedentaria</taxon>
        <taxon>Canalipalpata</taxon>
        <taxon>Terebellida</taxon>
        <taxon>Terebelliformia</taxon>
        <taxon>Alvinellidae</taxon>
        <taxon>Paralvinella</taxon>
    </lineage>
</organism>
<evidence type="ECO:0000313" key="1">
    <source>
        <dbReference type="EMBL" id="KAK2157359.1"/>
    </source>
</evidence>
<dbReference type="PANTHER" id="PTHR10704:SF44">
    <property type="entry name" value="LD35051P-RELATED"/>
    <property type="match status" value="1"/>
</dbReference>
<proteinExistence type="predicted"/>
<dbReference type="PANTHER" id="PTHR10704">
    <property type="entry name" value="CARBOHYDRATE SULFOTRANSFERASE"/>
    <property type="match status" value="1"/>
</dbReference>
<gene>
    <name evidence="1" type="ORF">LSH36_193g10001</name>
</gene>
<dbReference type="GO" id="GO:0006790">
    <property type="term" value="P:sulfur compound metabolic process"/>
    <property type="evidence" value="ECO:0007669"/>
    <property type="project" value="TreeGrafter"/>
</dbReference>
<reference evidence="1" key="1">
    <citation type="journal article" date="2023" name="Mol. Biol. Evol.">
        <title>Third-Generation Sequencing Reveals the Adaptive Role of the Epigenome in Three Deep-Sea Polychaetes.</title>
        <authorList>
            <person name="Perez M."/>
            <person name="Aroh O."/>
            <person name="Sun Y."/>
            <person name="Lan Y."/>
            <person name="Juniper S.K."/>
            <person name="Young C.R."/>
            <person name="Angers B."/>
            <person name="Qian P.Y."/>
        </authorList>
    </citation>
    <scope>NUCLEOTIDE SEQUENCE</scope>
    <source>
        <strain evidence="1">P08H-3</strain>
    </source>
</reference>
<dbReference type="AlphaFoldDB" id="A0AAD9N7W6"/>
<dbReference type="Proteomes" id="UP001208570">
    <property type="component" value="Unassembled WGS sequence"/>
</dbReference>
<protein>
    <recommendedName>
        <fullName evidence="3">Sulfotransferase</fullName>
    </recommendedName>
</protein>
<dbReference type="GO" id="GO:0006044">
    <property type="term" value="P:N-acetylglucosamine metabolic process"/>
    <property type="evidence" value="ECO:0007669"/>
    <property type="project" value="TreeGrafter"/>
</dbReference>
<comment type="caution">
    <text evidence="1">The sequence shown here is derived from an EMBL/GenBank/DDBJ whole genome shotgun (WGS) entry which is preliminary data.</text>
</comment>
<dbReference type="Pfam" id="PF13469">
    <property type="entry name" value="Sulfotransfer_3"/>
    <property type="match status" value="1"/>
</dbReference>
<dbReference type="InterPro" id="IPR027417">
    <property type="entry name" value="P-loop_NTPase"/>
</dbReference>
<dbReference type="GO" id="GO:0001517">
    <property type="term" value="F:N-acetylglucosamine 6-O-sulfotransferase activity"/>
    <property type="evidence" value="ECO:0007669"/>
    <property type="project" value="TreeGrafter"/>
</dbReference>
<dbReference type="SUPFAM" id="SSF52540">
    <property type="entry name" value="P-loop containing nucleoside triphosphate hydrolases"/>
    <property type="match status" value="1"/>
</dbReference>
<name>A0AAD9N7W6_9ANNE</name>
<dbReference type="Gene3D" id="3.40.50.300">
    <property type="entry name" value="P-loop containing nucleotide triphosphate hydrolases"/>
    <property type="match status" value="1"/>
</dbReference>
<evidence type="ECO:0008006" key="3">
    <source>
        <dbReference type="Google" id="ProtNLM"/>
    </source>
</evidence>
<sequence length="342" mass="39821">MTKCHCVEDQNTNYSRVISHELRIGLNSIRNSTTKDGHVTLPRDKSYGEGSVAHEVNRMDPNFNKLMDKKAVSTKKVLIVSYYGAGYQPISRLIEMSNKFVNLTRSLLSDARQIIRDIMNCRIVTSSAKVNPSAQVAEHLRLNHIERSNDVLNWFSNCVSQHSDYPDSYCRHICILKLRNRCLRSAIRSITIPQISLKIASQLLAELPDVKVIHLVRDPREIIGSRNQTSHYFITSFFDDVKYLCQEIVQDINVYYDVVEYYPDRVIQLKIEDLFRDPSKVARVVYKFLDLTYQDQIAEWLFTWKSRTNATDLIHKWQKTFNVYETKALMDKCGQVINILQY</sequence>
<evidence type="ECO:0000313" key="2">
    <source>
        <dbReference type="Proteomes" id="UP001208570"/>
    </source>
</evidence>
<keyword evidence="2" id="KW-1185">Reference proteome</keyword>
<dbReference type="EMBL" id="JAODUP010000193">
    <property type="protein sequence ID" value="KAK2157359.1"/>
    <property type="molecule type" value="Genomic_DNA"/>
</dbReference>
<dbReference type="InterPro" id="IPR051135">
    <property type="entry name" value="Gal/GlcNAc/GalNAc_ST"/>
</dbReference>